<keyword evidence="14" id="KW-0325">Glycoprotein</keyword>
<comment type="cofactor">
    <cofactor evidence="15">
        <name>Ca(2+)</name>
        <dbReference type="ChEBI" id="CHEBI:29108"/>
    </cofactor>
    <text evidence="15">Binds 1 Ca(2+) ion per subunit.</text>
</comment>
<organism evidence="18 19">
    <name type="scientific">Paraphaeosphaeria minitans</name>
    <dbReference type="NCBI Taxonomy" id="565426"/>
    <lineage>
        <taxon>Eukaryota</taxon>
        <taxon>Fungi</taxon>
        <taxon>Dikarya</taxon>
        <taxon>Ascomycota</taxon>
        <taxon>Pezizomycotina</taxon>
        <taxon>Dothideomycetes</taxon>
        <taxon>Pleosporomycetidae</taxon>
        <taxon>Pleosporales</taxon>
        <taxon>Massarineae</taxon>
        <taxon>Didymosphaeriaceae</taxon>
        <taxon>Paraphaeosphaeria</taxon>
    </lineage>
</organism>
<feature type="signal peptide" evidence="16">
    <location>
        <begin position="1"/>
        <end position="20"/>
    </location>
</feature>
<evidence type="ECO:0000313" key="19">
    <source>
        <dbReference type="Proteomes" id="UP000756921"/>
    </source>
</evidence>
<accession>A0A9P6GJ02</accession>
<evidence type="ECO:0000256" key="7">
    <source>
        <dbReference type="ARBA" id="ARBA00022723"/>
    </source>
</evidence>
<comment type="function">
    <text evidence="2">Secreted tripeptidyl-peptidase which degrades proteins at acidic pHs and is involved in virulence.</text>
</comment>
<dbReference type="InterPro" id="IPR050819">
    <property type="entry name" value="Tripeptidyl-peptidase_I"/>
</dbReference>
<keyword evidence="13" id="KW-0865">Zymogen</keyword>
<sequence>MHMFASALLAAAMAAHAVVASPIQARSPYTVKETHFAPREWTKLDRANGNKLVQLQIGLKQGNMDGLLEHLDQVSDPDHARYGAHLSADEVDGMVRPAKETCDQVEDWLREAGIGDVSYNTAKDWITVNLPIDFVEKLLDTEYHNYKHEDGSIISRTTHWSLPRHLHGHIDVIQPTTSFFRGAANAATYVKTIDKVHDEVASLSFANGQYEPSEISKVCNVSSVTPECFQTLYKTKGYKTKAAHKNSIGFTNYLEEVPIRPDTELFLKKFRPEAVSTAKDFKTYSINGGPLNDGPLTAQELADDKSHEANLDVQAIAGISDRTPIFSYSTGGRPPFIPDLTVVENDSEPYLVWVNWLLQQRSIPKIISTSYGEPEQTVPRSYAERVCKQFAAVGARGTTLFFSSGDRGLGGTDKCYSNDGKNTYKFLPAFPASCPYVTTVGATKNFEPEESAYRAARNVSGVFRDLYSSGSGFSDYFKQPTWQKDAIPKYVKSIGGLYNGLYNPSGRGYPDLAAQGLYFAYFWNGTEGTISGTSASAPLTAGIFAIVNDALIASGKPTLGYLNPWLYKKGYKGLTDITVGFSYGCNVQGFPVTKGWDPITGFGTPIFPELVKLVGGKGVGY</sequence>
<dbReference type="InterPro" id="IPR030400">
    <property type="entry name" value="Sedolisin_dom"/>
</dbReference>
<evidence type="ECO:0000313" key="18">
    <source>
        <dbReference type="EMBL" id="KAF9735049.1"/>
    </source>
</evidence>
<evidence type="ECO:0000256" key="10">
    <source>
        <dbReference type="ARBA" id="ARBA00022825"/>
    </source>
</evidence>
<feature type="binding site" evidence="15">
    <location>
        <position position="576"/>
    </location>
    <ligand>
        <name>Ca(2+)</name>
        <dbReference type="ChEBI" id="CHEBI:29108"/>
    </ligand>
</feature>
<dbReference type="Pfam" id="PF00082">
    <property type="entry name" value="Peptidase_S8"/>
    <property type="match status" value="1"/>
</dbReference>
<evidence type="ECO:0000256" key="6">
    <source>
        <dbReference type="ARBA" id="ARBA00022670"/>
    </source>
</evidence>
<dbReference type="EMBL" id="WJXW01000006">
    <property type="protein sequence ID" value="KAF9735049.1"/>
    <property type="molecule type" value="Genomic_DNA"/>
</dbReference>
<dbReference type="InterPro" id="IPR036852">
    <property type="entry name" value="Peptidase_S8/S53_dom_sf"/>
</dbReference>
<dbReference type="EC" id="3.4.14.10" evidence="4"/>
<keyword evidence="5" id="KW-0964">Secreted</keyword>
<evidence type="ECO:0000256" key="13">
    <source>
        <dbReference type="ARBA" id="ARBA00023145"/>
    </source>
</evidence>
<feature type="active site" description="Charge relay system" evidence="15">
    <location>
        <position position="534"/>
    </location>
</feature>
<keyword evidence="11 15" id="KW-0106">Calcium</keyword>
<protein>
    <recommendedName>
        <fullName evidence="4">tripeptidyl-peptidase II</fullName>
        <ecNumber evidence="4">3.4.14.10</ecNumber>
    </recommendedName>
</protein>
<keyword evidence="7 15" id="KW-0479">Metal-binding</keyword>
<evidence type="ECO:0000259" key="17">
    <source>
        <dbReference type="PROSITE" id="PS51695"/>
    </source>
</evidence>
<dbReference type="Gene3D" id="3.40.50.200">
    <property type="entry name" value="Peptidase S8/S53 domain"/>
    <property type="match status" value="1"/>
</dbReference>
<dbReference type="SUPFAM" id="SSF52743">
    <property type="entry name" value="Subtilisin-like"/>
    <property type="match status" value="1"/>
</dbReference>
<evidence type="ECO:0000256" key="14">
    <source>
        <dbReference type="ARBA" id="ARBA00023180"/>
    </source>
</evidence>
<comment type="subcellular location">
    <subcellularLocation>
        <location evidence="3">Secreted</location>
        <location evidence="3">Extracellular space</location>
    </subcellularLocation>
</comment>
<keyword evidence="12" id="KW-0843">Virulence</keyword>
<dbReference type="GO" id="GO:0008240">
    <property type="term" value="F:tripeptidyl-peptidase activity"/>
    <property type="evidence" value="ECO:0007669"/>
    <property type="project" value="UniProtKB-EC"/>
</dbReference>
<keyword evidence="8 16" id="KW-0732">Signal</keyword>
<dbReference type="CDD" id="cd11377">
    <property type="entry name" value="Pro-peptidase_S53"/>
    <property type="match status" value="1"/>
</dbReference>
<dbReference type="InterPro" id="IPR000209">
    <property type="entry name" value="Peptidase_S8/S53_dom"/>
</dbReference>
<feature type="binding site" evidence="15">
    <location>
        <position position="577"/>
    </location>
    <ligand>
        <name>Ca(2+)</name>
        <dbReference type="ChEBI" id="CHEBI:29108"/>
    </ligand>
</feature>
<reference evidence="18" key="1">
    <citation type="journal article" date="2020" name="Mol. Plant Microbe Interact.">
        <title>Genome Sequence of the Biocontrol Agent Coniothyrium minitans strain Conio (IMI 134523).</title>
        <authorList>
            <person name="Patel D."/>
            <person name="Shittu T.A."/>
            <person name="Baroncelli R."/>
            <person name="Muthumeenakshi S."/>
            <person name="Osborne T.H."/>
            <person name="Janganan T.K."/>
            <person name="Sreenivasaprasad S."/>
        </authorList>
    </citation>
    <scope>NUCLEOTIDE SEQUENCE</scope>
    <source>
        <strain evidence="18">Conio</strain>
    </source>
</reference>
<evidence type="ECO:0000256" key="8">
    <source>
        <dbReference type="ARBA" id="ARBA00022729"/>
    </source>
</evidence>
<feature type="active site" description="Charge relay system" evidence="15">
    <location>
        <position position="312"/>
    </location>
</feature>
<dbReference type="PROSITE" id="PS00138">
    <property type="entry name" value="SUBTILASE_SER"/>
    <property type="match status" value="1"/>
</dbReference>
<feature type="active site" description="Charge relay system" evidence="15">
    <location>
        <position position="308"/>
    </location>
</feature>
<proteinExistence type="predicted"/>
<evidence type="ECO:0000256" key="11">
    <source>
        <dbReference type="ARBA" id="ARBA00022837"/>
    </source>
</evidence>
<keyword evidence="10 15" id="KW-0720">Serine protease</keyword>
<dbReference type="PROSITE" id="PS51695">
    <property type="entry name" value="SEDOLISIN"/>
    <property type="match status" value="1"/>
</dbReference>
<dbReference type="InterPro" id="IPR023828">
    <property type="entry name" value="Peptidase_S8_Ser-AS"/>
</dbReference>
<evidence type="ECO:0000256" key="9">
    <source>
        <dbReference type="ARBA" id="ARBA00022801"/>
    </source>
</evidence>
<dbReference type="PANTHER" id="PTHR14218:SF39">
    <property type="entry name" value="PEPTIDASE S53 DOMAIN-CONTAINING PROTEIN"/>
    <property type="match status" value="1"/>
</dbReference>
<dbReference type="Pfam" id="PF09286">
    <property type="entry name" value="Pro-kuma_activ"/>
    <property type="match status" value="1"/>
</dbReference>
<dbReference type="OrthoDB" id="409122at2759"/>
<dbReference type="FunFam" id="3.40.50.200:FF:000015">
    <property type="entry name" value="Tripeptidyl peptidase A"/>
    <property type="match status" value="1"/>
</dbReference>
<keyword evidence="6 15" id="KW-0645">Protease</keyword>
<dbReference type="GO" id="GO:0005576">
    <property type="term" value="C:extracellular region"/>
    <property type="evidence" value="ECO:0007669"/>
    <property type="project" value="UniProtKB-SubCell"/>
</dbReference>
<evidence type="ECO:0000256" key="1">
    <source>
        <dbReference type="ARBA" id="ARBA00001910"/>
    </source>
</evidence>
<dbReference type="SMART" id="SM00944">
    <property type="entry name" value="Pro-kuma_activ"/>
    <property type="match status" value="1"/>
</dbReference>
<dbReference type="GO" id="GO:0004252">
    <property type="term" value="F:serine-type endopeptidase activity"/>
    <property type="evidence" value="ECO:0007669"/>
    <property type="project" value="UniProtKB-UniRule"/>
</dbReference>
<evidence type="ECO:0000256" key="2">
    <source>
        <dbReference type="ARBA" id="ARBA00002451"/>
    </source>
</evidence>
<comment type="caution">
    <text evidence="18">The sequence shown here is derived from an EMBL/GenBank/DDBJ whole genome shotgun (WGS) entry which is preliminary data.</text>
</comment>
<dbReference type="AlphaFoldDB" id="A0A9P6GJ02"/>
<dbReference type="Proteomes" id="UP000756921">
    <property type="component" value="Unassembled WGS sequence"/>
</dbReference>
<evidence type="ECO:0000256" key="5">
    <source>
        <dbReference type="ARBA" id="ARBA00022525"/>
    </source>
</evidence>
<feature type="chain" id="PRO_5040259532" description="tripeptidyl-peptidase II" evidence="16">
    <location>
        <begin position="21"/>
        <end position="621"/>
    </location>
</feature>
<keyword evidence="9 15" id="KW-0378">Hydrolase</keyword>
<evidence type="ECO:0000256" key="4">
    <source>
        <dbReference type="ARBA" id="ARBA00012462"/>
    </source>
</evidence>
<feature type="binding site" evidence="15">
    <location>
        <position position="597"/>
    </location>
    <ligand>
        <name>Ca(2+)</name>
        <dbReference type="ChEBI" id="CHEBI:29108"/>
    </ligand>
</feature>
<name>A0A9P6GJ02_9PLEO</name>
<dbReference type="InterPro" id="IPR015366">
    <property type="entry name" value="S53_propep"/>
</dbReference>
<comment type="catalytic activity">
    <reaction evidence="1">
        <text>Release of an N-terminal tripeptide from a polypeptide.</text>
        <dbReference type="EC" id="3.4.14.10"/>
    </reaction>
</comment>
<evidence type="ECO:0000256" key="15">
    <source>
        <dbReference type="PROSITE-ProRule" id="PRU01032"/>
    </source>
</evidence>
<evidence type="ECO:0000256" key="16">
    <source>
        <dbReference type="SAM" id="SignalP"/>
    </source>
</evidence>
<dbReference type="GO" id="GO:0046872">
    <property type="term" value="F:metal ion binding"/>
    <property type="evidence" value="ECO:0007669"/>
    <property type="project" value="UniProtKB-UniRule"/>
</dbReference>
<keyword evidence="19" id="KW-1185">Reference proteome</keyword>
<feature type="domain" description="Peptidase S53" evidence="17">
    <location>
        <begin position="223"/>
        <end position="617"/>
    </location>
</feature>
<evidence type="ECO:0000256" key="3">
    <source>
        <dbReference type="ARBA" id="ARBA00004239"/>
    </source>
</evidence>
<gene>
    <name evidence="18" type="ORF">PMIN01_06454</name>
</gene>
<dbReference type="PANTHER" id="PTHR14218">
    <property type="entry name" value="PROTEASE S8 TRIPEPTIDYL PEPTIDASE I CLN2"/>
    <property type="match status" value="1"/>
</dbReference>
<feature type="binding site" evidence="15">
    <location>
        <position position="595"/>
    </location>
    <ligand>
        <name>Ca(2+)</name>
        <dbReference type="ChEBI" id="CHEBI:29108"/>
    </ligand>
</feature>
<evidence type="ECO:0000256" key="12">
    <source>
        <dbReference type="ARBA" id="ARBA00023026"/>
    </source>
</evidence>
<dbReference type="SUPFAM" id="SSF54897">
    <property type="entry name" value="Protease propeptides/inhibitors"/>
    <property type="match status" value="1"/>
</dbReference>
<dbReference type="GO" id="GO:0006508">
    <property type="term" value="P:proteolysis"/>
    <property type="evidence" value="ECO:0007669"/>
    <property type="project" value="UniProtKB-KW"/>
</dbReference>
<dbReference type="CDD" id="cd04056">
    <property type="entry name" value="Peptidases_S53"/>
    <property type="match status" value="1"/>
</dbReference>